<evidence type="ECO:0000313" key="1">
    <source>
        <dbReference type="EMBL" id="TNN30001.1"/>
    </source>
</evidence>
<comment type="caution">
    <text evidence="1">The sequence shown here is derived from an EMBL/GenBank/DDBJ whole genome shotgun (WGS) entry which is preliminary data.</text>
</comment>
<proteinExistence type="predicted"/>
<keyword evidence="2" id="KW-1185">Reference proteome</keyword>
<accession>A0A4Z2EN53</accession>
<protein>
    <submittedName>
        <fullName evidence="1">Uncharacterized protein</fullName>
    </submittedName>
</protein>
<reference evidence="1 2" key="1">
    <citation type="submission" date="2019-03" db="EMBL/GenBank/DDBJ databases">
        <title>First draft genome of Liparis tanakae, snailfish: a comprehensive survey of snailfish specific genes.</title>
        <authorList>
            <person name="Kim W."/>
            <person name="Song I."/>
            <person name="Jeong J.-H."/>
            <person name="Kim D."/>
            <person name="Kim S."/>
            <person name="Ryu S."/>
            <person name="Song J.Y."/>
            <person name="Lee S.K."/>
        </authorList>
    </citation>
    <scope>NUCLEOTIDE SEQUENCE [LARGE SCALE GENOMIC DNA]</scope>
    <source>
        <tissue evidence="1">Muscle</tissue>
    </source>
</reference>
<gene>
    <name evidence="1" type="ORF">EYF80_059847</name>
</gene>
<evidence type="ECO:0000313" key="2">
    <source>
        <dbReference type="Proteomes" id="UP000314294"/>
    </source>
</evidence>
<dbReference type="Proteomes" id="UP000314294">
    <property type="component" value="Unassembled WGS sequence"/>
</dbReference>
<dbReference type="AlphaFoldDB" id="A0A4Z2EN53"/>
<sequence>MLRFDAGVHPRMRKLQLDADDGPKRGRHQHIVLLLQQTVISDPWERTSSQVEHEPPSLRASFIGVGGEPVSAFMRCLHIRASSVTENMNACEYSSLSDSAVQTVRTKYSTCFFTI</sequence>
<organism evidence="1 2">
    <name type="scientific">Liparis tanakae</name>
    <name type="common">Tanaka's snailfish</name>
    <dbReference type="NCBI Taxonomy" id="230148"/>
    <lineage>
        <taxon>Eukaryota</taxon>
        <taxon>Metazoa</taxon>
        <taxon>Chordata</taxon>
        <taxon>Craniata</taxon>
        <taxon>Vertebrata</taxon>
        <taxon>Euteleostomi</taxon>
        <taxon>Actinopterygii</taxon>
        <taxon>Neopterygii</taxon>
        <taxon>Teleostei</taxon>
        <taxon>Neoteleostei</taxon>
        <taxon>Acanthomorphata</taxon>
        <taxon>Eupercaria</taxon>
        <taxon>Perciformes</taxon>
        <taxon>Cottioidei</taxon>
        <taxon>Cottales</taxon>
        <taxon>Liparidae</taxon>
        <taxon>Liparis</taxon>
    </lineage>
</organism>
<dbReference type="EMBL" id="SRLO01004957">
    <property type="protein sequence ID" value="TNN30001.1"/>
    <property type="molecule type" value="Genomic_DNA"/>
</dbReference>
<name>A0A4Z2EN53_9TELE</name>